<sequence>MTEDRKRAAHRALVDRVLNGEGRASAEERARAFRNEGLSPPMDALVAKVVDAPSEVTDADLATVMASGLSEDEIFELVICAAVGHSDRLYESGLTALAALAEATGGEGSPDDAS</sequence>
<protein>
    <submittedName>
        <fullName evidence="1">Uncharacterized protein</fullName>
    </submittedName>
</protein>
<proteinExistence type="predicted"/>
<comment type="caution">
    <text evidence="1">The sequence shown here is derived from an EMBL/GenBank/DDBJ whole genome shotgun (WGS) entry which is preliminary data.</text>
</comment>
<dbReference type="SUPFAM" id="SSF69118">
    <property type="entry name" value="AhpD-like"/>
    <property type="match status" value="1"/>
</dbReference>
<accession>A0A939PL28</accession>
<dbReference type="InterPro" id="IPR029032">
    <property type="entry name" value="AhpD-like"/>
</dbReference>
<organism evidence="1 2">
    <name type="scientific">Actinomadura barringtoniae</name>
    <dbReference type="NCBI Taxonomy" id="1427535"/>
    <lineage>
        <taxon>Bacteria</taxon>
        <taxon>Bacillati</taxon>
        <taxon>Actinomycetota</taxon>
        <taxon>Actinomycetes</taxon>
        <taxon>Streptosporangiales</taxon>
        <taxon>Thermomonosporaceae</taxon>
        <taxon>Actinomadura</taxon>
    </lineage>
</organism>
<reference evidence="1" key="1">
    <citation type="submission" date="2021-03" db="EMBL/GenBank/DDBJ databases">
        <authorList>
            <person name="Kanchanasin P."/>
            <person name="Saeng-In P."/>
            <person name="Phongsopitanun W."/>
            <person name="Yuki M."/>
            <person name="Kudo T."/>
            <person name="Ohkuma M."/>
            <person name="Tanasupawat S."/>
        </authorList>
    </citation>
    <scope>NUCLEOTIDE SEQUENCE</scope>
    <source>
        <strain evidence="1">GKU 128</strain>
    </source>
</reference>
<dbReference type="RefSeq" id="WP_208262997.1">
    <property type="nucleotide sequence ID" value="NZ_JAGEOJ010000029.1"/>
</dbReference>
<name>A0A939PL28_9ACTN</name>
<dbReference type="AlphaFoldDB" id="A0A939PL28"/>
<gene>
    <name evidence="1" type="ORF">J4573_47295</name>
</gene>
<dbReference type="Gene3D" id="1.20.1290.10">
    <property type="entry name" value="AhpD-like"/>
    <property type="match status" value="1"/>
</dbReference>
<evidence type="ECO:0000313" key="1">
    <source>
        <dbReference type="EMBL" id="MBO2454766.1"/>
    </source>
</evidence>
<keyword evidence="2" id="KW-1185">Reference proteome</keyword>
<evidence type="ECO:0000313" key="2">
    <source>
        <dbReference type="Proteomes" id="UP000669179"/>
    </source>
</evidence>
<dbReference type="EMBL" id="JAGEOJ010000029">
    <property type="protein sequence ID" value="MBO2454766.1"/>
    <property type="molecule type" value="Genomic_DNA"/>
</dbReference>
<dbReference type="Proteomes" id="UP000669179">
    <property type="component" value="Unassembled WGS sequence"/>
</dbReference>